<dbReference type="AlphaFoldDB" id="A0A151I9F1"/>
<keyword evidence="3" id="KW-1185">Reference proteome</keyword>
<dbReference type="PANTHER" id="PTHR21301:SF10">
    <property type="entry name" value="REVERSE TRANSCRIPTASE DOMAIN-CONTAINING PROTEIN"/>
    <property type="match status" value="1"/>
</dbReference>
<protein>
    <recommendedName>
        <fullName evidence="1">GIY-YIG domain-containing protein</fullName>
    </recommendedName>
</protein>
<dbReference type="Gene3D" id="3.40.1440.10">
    <property type="entry name" value="GIY-YIG endonuclease"/>
    <property type="match status" value="1"/>
</dbReference>
<dbReference type="Proteomes" id="UP000078542">
    <property type="component" value="Unassembled WGS sequence"/>
</dbReference>
<proteinExistence type="predicted"/>
<evidence type="ECO:0000259" key="1">
    <source>
        <dbReference type="PROSITE" id="PS50164"/>
    </source>
</evidence>
<evidence type="ECO:0000313" key="2">
    <source>
        <dbReference type="EMBL" id="KYM95691.1"/>
    </source>
</evidence>
<name>A0A151I9F1_9HYME</name>
<dbReference type="InterPro" id="IPR035901">
    <property type="entry name" value="GIY-YIG_endonuc_sf"/>
</dbReference>
<accession>A0A151I9F1</accession>
<dbReference type="PROSITE" id="PS50164">
    <property type="entry name" value="GIY_YIG"/>
    <property type="match status" value="1"/>
</dbReference>
<gene>
    <name evidence="2" type="ORF">ALC62_13662</name>
</gene>
<feature type="domain" description="GIY-YIG" evidence="1">
    <location>
        <begin position="160"/>
        <end position="214"/>
    </location>
</feature>
<dbReference type="InterPro" id="IPR000305">
    <property type="entry name" value="GIY-YIG_endonuc"/>
</dbReference>
<dbReference type="Pfam" id="PF26215">
    <property type="entry name" value="HTH_animal"/>
    <property type="match status" value="1"/>
</dbReference>
<organism evidence="2 3">
    <name type="scientific">Cyphomyrmex costatus</name>
    <dbReference type="NCBI Taxonomy" id="456900"/>
    <lineage>
        <taxon>Eukaryota</taxon>
        <taxon>Metazoa</taxon>
        <taxon>Ecdysozoa</taxon>
        <taxon>Arthropoda</taxon>
        <taxon>Hexapoda</taxon>
        <taxon>Insecta</taxon>
        <taxon>Pterygota</taxon>
        <taxon>Neoptera</taxon>
        <taxon>Endopterygota</taxon>
        <taxon>Hymenoptera</taxon>
        <taxon>Apocrita</taxon>
        <taxon>Aculeata</taxon>
        <taxon>Formicoidea</taxon>
        <taxon>Formicidae</taxon>
        <taxon>Myrmicinae</taxon>
        <taxon>Cyphomyrmex</taxon>
    </lineage>
</organism>
<reference evidence="2 3" key="1">
    <citation type="submission" date="2016-03" db="EMBL/GenBank/DDBJ databases">
        <title>Cyphomyrmex costatus WGS genome.</title>
        <authorList>
            <person name="Nygaard S."/>
            <person name="Hu H."/>
            <person name="Boomsma J."/>
            <person name="Zhang G."/>
        </authorList>
    </citation>
    <scope>NUCLEOTIDE SEQUENCE [LARGE SCALE GENOMIC DNA]</scope>
    <source>
        <strain evidence="2">MS0001</strain>
        <tissue evidence="2">Whole body</tissue>
    </source>
</reference>
<dbReference type="PANTHER" id="PTHR21301">
    <property type="entry name" value="REVERSE TRANSCRIPTASE"/>
    <property type="match status" value="1"/>
</dbReference>
<dbReference type="EMBL" id="KQ978281">
    <property type="protein sequence ID" value="KYM95691.1"/>
    <property type="molecule type" value="Genomic_DNA"/>
</dbReference>
<dbReference type="InterPro" id="IPR058912">
    <property type="entry name" value="HTH_animal"/>
</dbReference>
<sequence length="214" mass="25236">MTIDWCHKNTFSGRYLSFHSNHPKCIKRGIVYGLVDRAILLFHPFFFNKNICLCIDMLIENGYPLDDIFNTINRRLKSLIERYKASKKIIVSDNGRVSLNNNKRIENNDKNHLVIPFIKGIFERVMDVINKSDTLIGHRTLNRLDKFIKVQKDITNKNCKSHVVYKIKCKDCDSTYVGQTKRQLQIRIKKHRNNIRMDSSKHSVISQHIIEYDE</sequence>
<dbReference type="Pfam" id="PF01541">
    <property type="entry name" value="GIY-YIG"/>
    <property type="match status" value="1"/>
</dbReference>
<evidence type="ECO:0000313" key="3">
    <source>
        <dbReference type="Proteomes" id="UP000078542"/>
    </source>
</evidence>
<dbReference type="SUPFAM" id="SSF82771">
    <property type="entry name" value="GIY-YIG endonuclease"/>
    <property type="match status" value="1"/>
</dbReference>